<dbReference type="RefSeq" id="WP_123379811.1">
    <property type="nucleotide sequence ID" value="NZ_RJKN01000004.1"/>
</dbReference>
<accession>A0A3N1HKW1</accession>
<dbReference type="Pfam" id="PF01841">
    <property type="entry name" value="Transglut_core"/>
    <property type="match status" value="1"/>
</dbReference>
<dbReference type="Pfam" id="PF11992">
    <property type="entry name" value="TgpA_N"/>
    <property type="match status" value="1"/>
</dbReference>
<evidence type="ECO:0000313" key="5">
    <source>
        <dbReference type="Proteomes" id="UP000276232"/>
    </source>
</evidence>
<evidence type="ECO:0000256" key="2">
    <source>
        <dbReference type="SAM" id="Phobius"/>
    </source>
</evidence>
<feature type="region of interest" description="Disordered" evidence="1">
    <location>
        <begin position="604"/>
        <end position="655"/>
    </location>
</feature>
<keyword evidence="2" id="KW-0812">Transmembrane</keyword>
<reference evidence="4 5" key="1">
    <citation type="journal article" date="2015" name="Stand. Genomic Sci.">
        <title>Genomic Encyclopedia of Bacterial and Archaeal Type Strains, Phase III: the genomes of soil and plant-associated and newly described type strains.</title>
        <authorList>
            <person name="Whitman W.B."/>
            <person name="Woyke T."/>
            <person name="Klenk H.P."/>
            <person name="Zhou Y."/>
            <person name="Lilburn T.G."/>
            <person name="Beck B.J."/>
            <person name="De Vos P."/>
            <person name="Vandamme P."/>
            <person name="Eisen J.A."/>
            <person name="Garrity G."/>
            <person name="Hugenholtz P."/>
            <person name="Kyrpides N.C."/>
        </authorList>
    </citation>
    <scope>NUCLEOTIDE SEQUENCE [LARGE SCALE GENOMIC DNA]</scope>
    <source>
        <strain evidence="4 5">CECT 7306</strain>
    </source>
</reference>
<comment type="caution">
    <text evidence="4">The sequence shown here is derived from an EMBL/GenBank/DDBJ whole genome shotgun (WGS) entry which is preliminary data.</text>
</comment>
<proteinExistence type="predicted"/>
<dbReference type="InterPro" id="IPR038765">
    <property type="entry name" value="Papain-like_cys_pep_sf"/>
</dbReference>
<feature type="transmembrane region" description="Helical" evidence="2">
    <location>
        <begin position="193"/>
        <end position="215"/>
    </location>
</feature>
<evidence type="ECO:0000313" key="4">
    <source>
        <dbReference type="EMBL" id="ROP43099.1"/>
    </source>
</evidence>
<dbReference type="InterPro" id="IPR002931">
    <property type="entry name" value="Transglutaminase-like"/>
</dbReference>
<feature type="transmembrane region" description="Helical" evidence="2">
    <location>
        <begin position="667"/>
        <end position="688"/>
    </location>
</feature>
<dbReference type="Gene3D" id="3.10.620.30">
    <property type="match status" value="1"/>
</dbReference>
<keyword evidence="5" id="KW-1185">Reference proteome</keyword>
<feature type="transmembrane region" description="Helical" evidence="2">
    <location>
        <begin position="34"/>
        <end position="52"/>
    </location>
</feature>
<feature type="transmembrane region" description="Helical" evidence="2">
    <location>
        <begin position="236"/>
        <end position="259"/>
    </location>
</feature>
<feature type="compositionally biased region" description="Basic and acidic residues" evidence="1">
    <location>
        <begin position="336"/>
        <end position="345"/>
    </location>
</feature>
<dbReference type="InParanoid" id="A0A3N1HKW1"/>
<dbReference type="OrthoDB" id="9804023at2"/>
<sequence length="843" mass="86051">MSTAVEGPRAPADGRRDAGREPTTAVADPRRLPAAWAAGAVVAASTALLPLVDGLAWAAQAWALVVVVTLVGVVLDVLTASVLVRTAVQLVVVVAALTALFAPATGLLGLLPGPATPAALGGLLLEGREVVRRSVPPVPDLPGLRLLVVAGVAAVALVVDLLAVRLGRATLAGVPLLALAGTGAALAPGGLAAATFVATAAAWLALLAAQARCGAARWGRAATRRGDWADEPSRAPGAVAAAAVAALALLAAVVVPGLVTAAGPRLAAGPGAWQGWGGLPVEGGSGGARVDPVVDLVGDLGERSDTMAFTYRAVDGTDAAAQPFRVAAVDVLEDGTWRAREDRPPPEPLEGTELPEPPGLDVGTAVADGVAVRQRLEVTVGALRQESLPLPYPVTTVDLGDDAAGWLLDGTTLDVVGADGTTTTQDQRYTVDALRLRPTADDLVDGGTLLAGLAAEQTELPDDLPPDLVTEAREVAGEGEPLQQATRLQAWFRSEGDFTYSEQAPGGTGTDSVGAFLERRSGYCVHFASTMALMARAVGLPARVAVGFLPGERMEDGGYRVLLSDAHAWPEIYLAGAGWVRFEPTPSIQTGEAPPWTEVAAADAAVERAAQREEERRAQADDPAAPQPAPSTGATGPDPRVPEGEAGTPGSTGADATAADAVPVRALLVPAVALLVLLAAPSVVAAVARRRRWGVALRRARAGDGTALVGAAEDELRARVADLGAPVPVAATPRRQERRLLAVVGVGAGDVRPEEGPVPPSEDGRPDAAPDAALARLRADLEAARYRPGGGAVAEAATATAARLRRDVDVVVDAVAATVPRARRLRARLLPAVRPARPPRDDR</sequence>
<feature type="transmembrane region" description="Helical" evidence="2">
    <location>
        <begin position="169"/>
        <end position="187"/>
    </location>
</feature>
<dbReference type="SMART" id="SM00460">
    <property type="entry name" value="TGc"/>
    <property type="match status" value="1"/>
</dbReference>
<keyword evidence="2" id="KW-1133">Transmembrane helix</keyword>
<keyword evidence="2" id="KW-0472">Membrane</keyword>
<feature type="compositionally biased region" description="Low complexity" evidence="1">
    <location>
        <begin position="349"/>
        <end position="360"/>
    </location>
</feature>
<feature type="transmembrane region" description="Helical" evidence="2">
    <location>
        <begin position="90"/>
        <end position="111"/>
    </location>
</feature>
<dbReference type="Proteomes" id="UP000276232">
    <property type="component" value="Unassembled WGS sequence"/>
</dbReference>
<dbReference type="AlphaFoldDB" id="A0A3N1HKW1"/>
<gene>
    <name evidence="4" type="ORF">EDC03_1694</name>
</gene>
<protein>
    <submittedName>
        <fullName evidence="4">Transglutaminase superfamily protein</fullName>
    </submittedName>
</protein>
<feature type="region of interest" description="Disordered" evidence="1">
    <location>
        <begin position="336"/>
        <end position="360"/>
    </location>
</feature>
<organism evidence="4 5">
    <name type="scientific">Pseudokineococcus lusitanus</name>
    <dbReference type="NCBI Taxonomy" id="763993"/>
    <lineage>
        <taxon>Bacteria</taxon>
        <taxon>Bacillati</taxon>
        <taxon>Actinomycetota</taxon>
        <taxon>Actinomycetes</taxon>
        <taxon>Kineosporiales</taxon>
        <taxon>Kineosporiaceae</taxon>
        <taxon>Pseudokineococcus</taxon>
    </lineage>
</organism>
<dbReference type="SUPFAM" id="SSF54001">
    <property type="entry name" value="Cysteine proteinases"/>
    <property type="match status" value="1"/>
</dbReference>
<feature type="region of interest" description="Disordered" evidence="1">
    <location>
        <begin position="1"/>
        <end position="25"/>
    </location>
</feature>
<evidence type="ECO:0000256" key="1">
    <source>
        <dbReference type="SAM" id="MobiDB-lite"/>
    </source>
</evidence>
<name>A0A3N1HKW1_9ACTN</name>
<feature type="compositionally biased region" description="Basic and acidic residues" evidence="1">
    <location>
        <begin position="605"/>
        <end position="620"/>
    </location>
</feature>
<dbReference type="PANTHER" id="PTHR42736:SF1">
    <property type="entry name" value="PROTEIN-GLUTAMINE GAMMA-GLUTAMYLTRANSFERASE"/>
    <property type="match status" value="1"/>
</dbReference>
<evidence type="ECO:0000259" key="3">
    <source>
        <dbReference type="SMART" id="SM00460"/>
    </source>
</evidence>
<dbReference type="InterPro" id="IPR052901">
    <property type="entry name" value="Bact_TGase-like"/>
</dbReference>
<feature type="transmembrane region" description="Helical" evidence="2">
    <location>
        <begin position="143"/>
        <end position="162"/>
    </location>
</feature>
<dbReference type="InterPro" id="IPR021878">
    <property type="entry name" value="TgpA_N"/>
</dbReference>
<dbReference type="EMBL" id="RJKN01000004">
    <property type="protein sequence ID" value="ROP43099.1"/>
    <property type="molecule type" value="Genomic_DNA"/>
</dbReference>
<feature type="domain" description="Transglutaminase-like" evidence="3">
    <location>
        <begin position="516"/>
        <end position="586"/>
    </location>
</feature>
<dbReference type="PANTHER" id="PTHR42736">
    <property type="entry name" value="PROTEIN-GLUTAMINE GAMMA-GLUTAMYLTRANSFERASE"/>
    <property type="match status" value="1"/>
</dbReference>
<feature type="transmembrane region" description="Helical" evidence="2">
    <location>
        <begin position="58"/>
        <end position="78"/>
    </location>
</feature>
<feature type="compositionally biased region" description="Low complexity" evidence="1">
    <location>
        <begin position="646"/>
        <end position="655"/>
    </location>
</feature>